<dbReference type="EMBL" id="MEHJ01000001">
    <property type="protein sequence ID" value="OEJ23189.1"/>
    <property type="molecule type" value="Genomic_DNA"/>
</dbReference>
<dbReference type="RefSeq" id="WP_069933702.1">
    <property type="nucleotide sequence ID" value="NZ_MEHJ01000001.1"/>
</dbReference>
<evidence type="ECO:0000313" key="2">
    <source>
        <dbReference type="Proteomes" id="UP000095759"/>
    </source>
</evidence>
<reference evidence="1 2" key="1">
    <citation type="submission" date="2016-08" db="EMBL/GenBank/DDBJ databases">
        <title>Complete genome sequence of Streptomyces agglomeratus strain 6-3-2, a novel anti-MRSA actinomycete isolated from Wuli of Tebit, China.</title>
        <authorList>
            <person name="Chen X."/>
        </authorList>
    </citation>
    <scope>NUCLEOTIDE SEQUENCE [LARGE SCALE GENOMIC DNA]</scope>
    <source>
        <strain evidence="1 2">6-3-2</strain>
    </source>
</reference>
<dbReference type="OrthoDB" id="4199387at2"/>
<evidence type="ECO:0000313" key="1">
    <source>
        <dbReference type="EMBL" id="OEJ23189.1"/>
    </source>
</evidence>
<proteinExistence type="predicted"/>
<comment type="caution">
    <text evidence="1">The sequence shown here is derived from an EMBL/GenBank/DDBJ whole genome shotgun (WGS) entry which is preliminary data.</text>
</comment>
<dbReference type="Proteomes" id="UP000095759">
    <property type="component" value="Unassembled WGS sequence"/>
</dbReference>
<dbReference type="AlphaFoldDB" id="A0A1E5P0Z7"/>
<organism evidence="1 2">
    <name type="scientific">Streptomyces agglomeratus</name>
    <dbReference type="NCBI Taxonomy" id="285458"/>
    <lineage>
        <taxon>Bacteria</taxon>
        <taxon>Bacillati</taxon>
        <taxon>Actinomycetota</taxon>
        <taxon>Actinomycetes</taxon>
        <taxon>Kitasatosporales</taxon>
        <taxon>Streptomycetaceae</taxon>
        <taxon>Streptomyces</taxon>
    </lineage>
</organism>
<name>A0A1E5P0Z7_9ACTN</name>
<gene>
    <name evidence="1" type="ORF">AS594_00280</name>
</gene>
<accession>A0A1E5P0Z7</accession>
<sequence length="175" mass="19757">MASPDSEFLTRVSEAAFELGTDGFRVTAMTIKSRQIGFTDTGTTPDPPLYMQGEPPPVPGRQGRREYDWQPATHAPAWMNMAWLLEDLATWIQPLADEHVTLLGIEAPLPHWCDILLRDGDTAYRVRVALADRSEPLDFPGMYLRDMLTEGRHRDHLTPTDSEDETPLVDLRTVL</sequence>
<protein>
    <submittedName>
        <fullName evidence="1">Uncharacterized protein</fullName>
    </submittedName>
</protein>
<keyword evidence="2" id="KW-1185">Reference proteome</keyword>
<dbReference type="STRING" id="285458.BGM19_36380"/>